<dbReference type="EMBL" id="LAZR01060616">
    <property type="protein sequence ID" value="KKK65312.1"/>
    <property type="molecule type" value="Genomic_DNA"/>
</dbReference>
<reference evidence="1" key="1">
    <citation type="journal article" date="2015" name="Nature">
        <title>Complex archaea that bridge the gap between prokaryotes and eukaryotes.</title>
        <authorList>
            <person name="Spang A."/>
            <person name="Saw J.H."/>
            <person name="Jorgensen S.L."/>
            <person name="Zaremba-Niedzwiedzka K."/>
            <person name="Martijn J."/>
            <person name="Lind A.E."/>
            <person name="van Eijk R."/>
            <person name="Schleper C."/>
            <person name="Guy L."/>
            <person name="Ettema T.J."/>
        </authorList>
    </citation>
    <scope>NUCLEOTIDE SEQUENCE</scope>
</reference>
<dbReference type="AlphaFoldDB" id="A0A0F8X845"/>
<protein>
    <submittedName>
        <fullName evidence="1">Uncharacterized protein</fullName>
    </submittedName>
</protein>
<accession>A0A0F8X845</accession>
<feature type="non-terminal residue" evidence="1">
    <location>
        <position position="50"/>
    </location>
</feature>
<evidence type="ECO:0000313" key="1">
    <source>
        <dbReference type="EMBL" id="KKK65312.1"/>
    </source>
</evidence>
<proteinExistence type="predicted"/>
<sequence>MKGLVNIYTKACITKKDQRGKTLTDMEKLSRHSSIVAFSDDGNPVLYSRL</sequence>
<name>A0A0F8X845_9ZZZZ</name>
<organism evidence="1">
    <name type="scientific">marine sediment metagenome</name>
    <dbReference type="NCBI Taxonomy" id="412755"/>
    <lineage>
        <taxon>unclassified sequences</taxon>
        <taxon>metagenomes</taxon>
        <taxon>ecological metagenomes</taxon>
    </lineage>
</organism>
<gene>
    <name evidence="1" type="ORF">LCGC14_2975400</name>
</gene>
<comment type="caution">
    <text evidence="1">The sequence shown here is derived from an EMBL/GenBank/DDBJ whole genome shotgun (WGS) entry which is preliminary data.</text>
</comment>